<dbReference type="InterPro" id="IPR013083">
    <property type="entry name" value="Znf_RING/FYVE/PHD"/>
</dbReference>
<dbReference type="InterPro" id="IPR001841">
    <property type="entry name" value="Znf_RING"/>
</dbReference>
<dbReference type="GO" id="GO:0008270">
    <property type="term" value="F:zinc ion binding"/>
    <property type="evidence" value="ECO:0007669"/>
    <property type="project" value="UniProtKB-KW"/>
</dbReference>
<evidence type="ECO:0000256" key="8">
    <source>
        <dbReference type="PROSITE-ProRule" id="PRU00175"/>
    </source>
</evidence>
<protein>
    <recommendedName>
        <fullName evidence="2">RING-type E3 ubiquitin transferase</fullName>
        <ecNumber evidence="2">2.3.2.27</ecNumber>
    </recommendedName>
</protein>
<evidence type="ECO:0000313" key="10">
    <source>
        <dbReference type="EMBL" id="KAJ6795222.1"/>
    </source>
</evidence>
<reference evidence="10" key="1">
    <citation type="journal article" date="2023" name="GigaByte">
        <title>Genome assembly of the bearded iris, Iris pallida Lam.</title>
        <authorList>
            <person name="Bruccoleri R.E."/>
            <person name="Oakeley E.J."/>
            <person name="Faust A.M.E."/>
            <person name="Altorfer M."/>
            <person name="Dessus-Babus S."/>
            <person name="Burckhardt D."/>
            <person name="Oertli M."/>
            <person name="Naumann U."/>
            <person name="Petersen F."/>
            <person name="Wong J."/>
        </authorList>
    </citation>
    <scope>NUCLEOTIDE SEQUENCE</scope>
    <source>
        <strain evidence="10">GSM-AAB239-AS_SAM_17_03QT</strain>
    </source>
</reference>
<evidence type="ECO:0000256" key="2">
    <source>
        <dbReference type="ARBA" id="ARBA00012483"/>
    </source>
</evidence>
<dbReference type="GO" id="GO:0061630">
    <property type="term" value="F:ubiquitin protein ligase activity"/>
    <property type="evidence" value="ECO:0007669"/>
    <property type="project" value="UniProtKB-EC"/>
</dbReference>
<feature type="domain" description="RING-type" evidence="9">
    <location>
        <begin position="497"/>
        <end position="538"/>
    </location>
</feature>
<dbReference type="EMBL" id="JANAVB010042014">
    <property type="protein sequence ID" value="KAJ6795222.1"/>
    <property type="molecule type" value="Genomic_DNA"/>
</dbReference>
<evidence type="ECO:0000256" key="6">
    <source>
        <dbReference type="ARBA" id="ARBA00022786"/>
    </source>
</evidence>
<evidence type="ECO:0000256" key="7">
    <source>
        <dbReference type="ARBA" id="ARBA00022833"/>
    </source>
</evidence>
<dbReference type="Proteomes" id="UP001140949">
    <property type="component" value="Unassembled WGS sequence"/>
</dbReference>
<keyword evidence="4" id="KW-0479">Metal-binding</keyword>
<dbReference type="SUPFAM" id="SSF57850">
    <property type="entry name" value="RING/U-box"/>
    <property type="match status" value="1"/>
</dbReference>
<dbReference type="EC" id="2.3.2.27" evidence="2"/>
<dbReference type="InterPro" id="IPR045191">
    <property type="entry name" value="MBR1/2-like"/>
</dbReference>
<dbReference type="PROSITE" id="PS50089">
    <property type="entry name" value="ZF_RING_2"/>
    <property type="match status" value="1"/>
</dbReference>
<dbReference type="Pfam" id="PF13639">
    <property type="entry name" value="zf-RING_2"/>
    <property type="match status" value="1"/>
</dbReference>
<keyword evidence="5 8" id="KW-0863">Zinc-finger</keyword>
<evidence type="ECO:0000256" key="5">
    <source>
        <dbReference type="ARBA" id="ARBA00022771"/>
    </source>
</evidence>
<name>A0AAX6DTS6_IRIPA</name>
<comment type="caution">
    <text evidence="10">The sequence shown here is derived from an EMBL/GenBank/DDBJ whole genome shotgun (WGS) entry which is preliminary data.</text>
</comment>
<accession>A0AAX6DTS6</accession>
<organism evidence="10 11">
    <name type="scientific">Iris pallida</name>
    <name type="common">Sweet iris</name>
    <dbReference type="NCBI Taxonomy" id="29817"/>
    <lineage>
        <taxon>Eukaryota</taxon>
        <taxon>Viridiplantae</taxon>
        <taxon>Streptophyta</taxon>
        <taxon>Embryophyta</taxon>
        <taxon>Tracheophyta</taxon>
        <taxon>Spermatophyta</taxon>
        <taxon>Magnoliopsida</taxon>
        <taxon>Liliopsida</taxon>
        <taxon>Asparagales</taxon>
        <taxon>Iridaceae</taxon>
        <taxon>Iridoideae</taxon>
        <taxon>Irideae</taxon>
        <taxon>Iris</taxon>
    </lineage>
</organism>
<evidence type="ECO:0000256" key="4">
    <source>
        <dbReference type="ARBA" id="ARBA00022723"/>
    </source>
</evidence>
<dbReference type="AlphaFoldDB" id="A0AAX6DTS6"/>
<dbReference type="SMART" id="SM00184">
    <property type="entry name" value="RING"/>
    <property type="match status" value="1"/>
</dbReference>
<evidence type="ECO:0000313" key="11">
    <source>
        <dbReference type="Proteomes" id="UP001140949"/>
    </source>
</evidence>
<keyword evidence="7" id="KW-0862">Zinc</keyword>
<reference evidence="10" key="2">
    <citation type="submission" date="2023-04" db="EMBL/GenBank/DDBJ databases">
        <authorList>
            <person name="Bruccoleri R.E."/>
            <person name="Oakeley E.J."/>
            <person name="Faust A.-M."/>
            <person name="Dessus-Babus S."/>
            <person name="Altorfer M."/>
            <person name="Burckhardt D."/>
            <person name="Oertli M."/>
            <person name="Naumann U."/>
            <person name="Petersen F."/>
            <person name="Wong J."/>
        </authorList>
    </citation>
    <scope>NUCLEOTIDE SEQUENCE</scope>
    <source>
        <strain evidence="10">GSM-AAB239-AS_SAM_17_03QT</strain>
        <tissue evidence="10">Leaf</tissue>
    </source>
</reference>
<dbReference type="PANTHER" id="PTHR22937">
    <property type="entry name" value="E3 UBIQUITIN-PROTEIN LIGASE RNF165"/>
    <property type="match status" value="1"/>
</dbReference>
<evidence type="ECO:0000259" key="9">
    <source>
        <dbReference type="PROSITE" id="PS50089"/>
    </source>
</evidence>
<evidence type="ECO:0000256" key="3">
    <source>
        <dbReference type="ARBA" id="ARBA00022679"/>
    </source>
</evidence>
<evidence type="ECO:0000256" key="1">
    <source>
        <dbReference type="ARBA" id="ARBA00000900"/>
    </source>
</evidence>
<dbReference type="Gene3D" id="3.30.40.10">
    <property type="entry name" value="Zinc/RING finger domain, C3HC4 (zinc finger)"/>
    <property type="match status" value="1"/>
</dbReference>
<dbReference type="PANTHER" id="PTHR22937:SF222">
    <property type="entry name" value="RING-TYPE E3 UBIQUITIN TRANSFERASE"/>
    <property type="match status" value="1"/>
</dbReference>
<gene>
    <name evidence="10" type="ORF">M6B38_227585</name>
</gene>
<proteinExistence type="predicted"/>
<keyword evidence="3" id="KW-0808">Transferase</keyword>
<comment type="catalytic activity">
    <reaction evidence="1">
        <text>S-ubiquitinyl-[E2 ubiquitin-conjugating enzyme]-L-cysteine + [acceptor protein]-L-lysine = [E2 ubiquitin-conjugating enzyme]-L-cysteine + N(6)-ubiquitinyl-[acceptor protein]-L-lysine.</text>
        <dbReference type="EC" id="2.3.2.27"/>
    </reaction>
</comment>
<keyword evidence="11" id="KW-1185">Reference proteome</keyword>
<sequence length="549" mass="61050">MEQRNTLCTHQILDLQPVQGLSHHHRDQYIFPGNLTDYANLYTNQTIQPVLSAAANASDLGLQFKDYHDSGMFYGNHYNSSHNFHPLRNLGPAAPATSNFIYPSMVPTLSNRNFPIPWNNESIDCLLLPYNQRYTGITMDEFGRNNQPIDTIVSSKSKNAEAPEENHFNMIGISSSSSPHLFFPSNSLLPQLEQSYVLGSNLVDAPKIAPPEYQGREIIQNTEGSHRSSGCRSSAIGLQPGSASFPHHNYVLRGIHRGQPLQVDHSMWSSQFHVGNYIGHGACSSWNYSDPSLHGSYLGSGGFEMINMGIHAYNSASSSSNSTVLFNPTSMPDVDQLLPPIQTVQVQSYGHCAQLQAHSNQNPLNLHPVNVYPSRDAPESGSTLVRPSNNEQIYMPCRVHHAAPVSHGSLRLLSAQDTNSMEMSEVYGSGNEIDHHQDMRLDIDEMSYEELLALEEQIGDVKTGLTDEYIRKNLKTIVHNLQLEPLSAEQSQENECCIICQVEYEQDGIIGTLDCGHHYHDECIKQWLLLKNLCPICKTTALGVPENEG</sequence>
<keyword evidence="6" id="KW-0833">Ubl conjugation pathway</keyword>